<reference evidence="1 2" key="1">
    <citation type="submission" date="2024-01" db="EMBL/GenBank/DDBJ databases">
        <title>The genome of the rayed Mediterranean limpet Patella caerulea (Linnaeus, 1758).</title>
        <authorList>
            <person name="Anh-Thu Weber A."/>
            <person name="Halstead-Nussloch G."/>
        </authorList>
    </citation>
    <scope>NUCLEOTIDE SEQUENCE [LARGE SCALE GENOMIC DNA]</scope>
    <source>
        <strain evidence="1">AATW-2023a</strain>
        <tissue evidence="1">Whole specimen</tissue>
    </source>
</reference>
<protein>
    <submittedName>
        <fullName evidence="1">Uncharacterized protein</fullName>
    </submittedName>
</protein>
<evidence type="ECO:0000313" key="1">
    <source>
        <dbReference type="EMBL" id="KAK6187897.1"/>
    </source>
</evidence>
<accession>A0AAN8K5A8</accession>
<evidence type="ECO:0000313" key="2">
    <source>
        <dbReference type="Proteomes" id="UP001347796"/>
    </source>
</evidence>
<proteinExistence type="predicted"/>
<dbReference type="AlphaFoldDB" id="A0AAN8K5A8"/>
<name>A0AAN8K5A8_PATCE</name>
<organism evidence="1 2">
    <name type="scientific">Patella caerulea</name>
    <name type="common">Rayed Mediterranean limpet</name>
    <dbReference type="NCBI Taxonomy" id="87958"/>
    <lineage>
        <taxon>Eukaryota</taxon>
        <taxon>Metazoa</taxon>
        <taxon>Spiralia</taxon>
        <taxon>Lophotrochozoa</taxon>
        <taxon>Mollusca</taxon>
        <taxon>Gastropoda</taxon>
        <taxon>Patellogastropoda</taxon>
        <taxon>Patelloidea</taxon>
        <taxon>Patellidae</taxon>
        <taxon>Patella</taxon>
    </lineage>
</organism>
<comment type="caution">
    <text evidence="1">The sequence shown here is derived from an EMBL/GenBank/DDBJ whole genome shotgun (WGS) entry which is preliminary data.</text>
</comment>
<dbReference type="Proteomes" id="UP001347796">
    <property type="component" value="Unassembled WGS sequence"/>
</dbReference>
<gene>
    <name evidence="1" type="ORF">SNE40_005823</name>
</gene>
<keyword evidence="2" id="KW-1185">Reference proteome</keyword>
<sequence>MVELHFHFVGDDGFFESKCISNNVLTYECQRCFCLLEYKKQYHRCPVQLDVEDEGFCDDVERLARTIRRLRKWYVHEWRDDDDYV</sequence>
<dbReference type="EMBL" id="JAZGQO010000004">
    <property type="protein sequence ID" value="KAK6187897.1"/>
    <property type="molecule type" value="Genomic_DNA"/>
</dbReference>